<sequence>MSLKTTYILVLLSAILLAGPLGLIAGTAGTDTDCSRAVSTAEMMHCATRVYQEADAELNRVYRQLTTELNGRRKVQLQASQRAWLAFRDKNAVFAAGVAEDGSIAPLLETAELTTMTKARTEQLRAYLKKADTSETTRGTDCPREENQQNN</sequence>
<dbReference type="PANTHER" id="PTHR39176">
    <property type="entry name" value="PERIPLASMIC PROTEIN-RELATED"/>
    <property type="match status" value="1"/>
</dbReference>
<protein>
    <submittedName>
        <fullName evidence="3">DUF1311 domain-containing protein</fullName>
    </submittedName>
</protein>
<organism evidence="3 4">
    <name type="scientific">Desulfobulbus oligotrophicus</name>
    <dbReference type="NCBI Taxonomy" id="1909699"/>
    <lineage>
        <taxon>Bacteria</taxon>
        <taxon>Pseudomonadati</taxon>
        <taxon>Thermodesulfobacteriota</taxon>
        <taxon>Desulfobulbia</taxon>
        <taxon>Desulfobulbales</taxon>
        <taxon>Desulfobulbaceae</taxon>
        <taxon>Desulfobulbus</taxon>
    </lineage>
</organism>
<feature type="region of interest" description="Disordered" evidence="1">
    <location>
        <begin position="128"/>
        <end position="151"/>
    </location>
</feature>
<dbReference type="InterPro" id="IPR009739">
    <property type="entry name" value="LprI-like_N"/>
</dbReference>
<evidence type="ECO:0000313" key="4">
    <source>
        <dbReference type="Proteomes" id="UP000596092"/>
    </source>
</evidence>
<gene>
    <name evidence="3" type="ORF">HP555_08055</name>
</gene>
<dbReference type="PROSITE" id="PS00018">
    <property type="entry name" value="EF_HAND_1"/>
    <property type="match status" value="1"/>
</dbReference>
<dbReference type="KEGG" id="dog:HP555_08055"/>
<dbReference type="InterPro" id="IPR018247">
    <property type="entry name" value="EF_Hand_1_Ca_BS"/>
</dbReference>
<name>A0A7T5VDC3_9BACT</name>
<dbReference type="EMBL" id="CP054140">
    <property type="protein sequence ID" value="QQG65820.1"/>
    <property type="molecule type" value="Genomic_DNA"/>
</dbReference>
<dbReference type="AlphaFoldDB" id="A0A7T5VDC3"/>
<dbReference type="Pfam" id="PF07007">
    <property type="entry name" value="LprI"/>
    <property type="match status" value="1"/>
</dbReference>
<dbReference type="PANTHER" id="PTHR39176:SF1">
    <property type="entry name" value="PERIPLASMIC PROTEIN"/>
    <property type="match status" value="1"/>
</dbReference>
<dbReference type="Gene3D" id="1.20.1270.180">
    <property type="match status" value="1"/>
</dbReference>
<dbReference type="RefSeq" id="WP_199261353.1">
    <property type="nucleotide sequence ID" value="NZ_CP054140.1"/>
</dbReference>
<evidence type="ECO:0000313" key="3">
    <source>
        <dbReference type="EMBL" id="QQG65820.1"/>
    </source>
</evidence>
<proteinExistence type="predicted"/>
<dbReference type="Proteomes" id="UP000596092">
    <property type="component" value="Chromosome"/>
</dbReference>
<evidence type="ECO:0000259" key="2">
    <source>
        <dbReference type="Pfam" id="PF07007"/>
    </source>
</evidence>
<evidence type="ECO:0000256" key="1">
    <source>
        <dbReference type="SAM" id="MobiDB-lite"/>
    </source>
</evidence>
<reference evidence="3 4" key="1">
    <citation type="submission" date="2020-05" db="EMBL/GenBank/DDBJ databases">
        <title>Complete genome of Desulfobulbus oligotrophicus.</title>
        <authorList>
            <person name="Podar M."/>
        </authorList>
    </citation>
    <scope>NUCLEOTIDE SEQUENCE [LARGE SCALE GENOMIC DNA]</scope>
    <source>
        <strain evidence="3 4">Prop6</strain>
    </source>
</reference>
<accession>A0A7T5VDC3</accession>
<keyword evidence="4" id="KW-1185">Reference proteome</keyword>
<feature type="compositionally biased region" description="Basic and acidic residues" evidence="1">
    <location>
        <begin position="141"/>
        <end position="151"/>
    </location>
</feature>
<feature type="domain" description="Lysozyme inhibitor LprI-like N-terminal" evidence="2">
    <location>
        <begin position="35"/>
        <end position="124"/>
    </location>
</feature>